<protein>
    <submittedName>
        <fullName evidence="1">Uncharacterized protein</fullName>
    </submittedName>
</protein>
<reference evidence="1 2" key="1">
    <citation type="submission" date="2020-04" db="EMBL/GenBank/DDBJ databases">
        <authorList>
            <person name="De Canck E."/>
        </authorList>
    </citation>
    <scope>NUCLEOTIDE SEQUENCE [LARGE SCALE GENOMIC DNA]</scope>
    <source>
        <strain evidence="1 2">LMG 28614</strain>
    </source>
</reference>
<evidence type="ECO:0000313" key="1">
    <source>
        <dbReference type="EMBL" id="CAB3807336.1"/>
    </source>
</evidence>
<sequence>MPDCICPFVFVSTPPLASDRDESERIAPCELFTSPAMLAAMFPCAASTPPALLRLPACAAIWPAVMIFPPTFDREPALLPGAIVRVPVPASRIVPPSLLRVAGASVRSVLFVWIVPPFELSSVLLTLTPIGDAPYCVIVPP</sequence>
<evidence type="ECO:0000313" key="2">
    <source>
        <dbReference type="Proteomes" id="UP000494365"/>
    </source>
</evidence>
<gene>
    <name evidence="1" type="ORF">LMG28614_06572</name>
</gene>
<dbReference type="Proteomes" id="UP000494365">
    <property type="component" value="Unassembled WGS sequence"/>
</dbReference>
<organism evidence="1 2">
    <name type="scientific">Paraburkholderia ultramafica</name>
    <dbReference type="NCBI Taxonomy" id="1544867"/>
    <lineage>
        <taxon>Bacteria</taxon>
        <taxon>Pseudomonadati</taxon>
        <taxon>Pseudomonadota</taxon>
        <taxon>Betaproteobacteria</taxon>
        <taxon>Burkholderiales</taxon>
        <taxon>Burkholderiaceae</taxon>
        <taxon>Paraburkholderia</taxon>
    </lineage>
</organism>
<dbReference type="AlphaFoldDB" id="A0A6S7D5I2"/>
<keyword evidence="2" id="KW-1185">Reference proteome</keyword>
<proteinExistence type="predicted"/>
<name>A0A6S7D5I2_9BURK</name>
<dbReference type="EMBL" id="CADIKK010000050">
    <property type="protein sequence ID" value="CAB3807336.1"/>
    <property type="molecule type" value="Genomic_DNA"/>
</dbReference>
<accession>A0A6S7D5I2</accession>